<comment type="similarity">
    <text evidence="1">Belongs to the N(4)/N(6)-methyltransferase family.</text>
</comment>
<dbReference type="Gene3D" id="3.40.50.150">
    <property type="entry name" value="Vaccinia Virus protein VP39"/>
    <property type="match status" value="1"/>
</dbReference>
<dbReference type="InterPro" id="IPR002052">
    <property type="entry name" value="DNA_methylase_N6_adenine_CS"/>
</dbReference>
<comment type="catalytic activity">
    <reaction evidence="6">
        <text>a 2'-deoxyadenosine in DNA + S-adenosyl-L-methionine = an N(6)-methyl-2'-deoxyadenosine in DNA + S-adenosyl-L-homocysteine + H(+)</text>
        <dbReference type="Rhea" id="RHEA:15197"/>
        <dbReference type="Rhea" id="RHEA-COMP:12418"/>
        <dbReference type="Rhea" id="RHEA-COMP:12419"/>
        <dbReference type="ChEBI" id="CHEBI:15378"/>
        <dbReference type="ChEBI" id="CHEBI:57856"/>
        <dbReference type="ChEBI" id="CHEBI:59789"/>
        <dbReference type="ChEBI" id="CHEBI:90615"/>
        <dbReference type="ChEBI" id="CHEBI:90616"/>
        <dbReference type="EC" id="2.1.1.72"/>
    </reaction>
</comment>
<dbReference type="RefSeq" id="WP_226747476.1">
    <property type="nucleotide sequence ID" value="NZ_JAJATZ010000002.1"/>
</dbReference>
<dbReference type="EMBL" id="JAJATZ010000002">
    <property type="protein sequence ID" value="MCB5198562.1"/>
    <property type="molecule type" value="Genomic_DNA"/>
</dbReference>
<feature type="domain" description="DNA methylase N-4/N-6" evidence="7">
    <location>
        <begin position="85"/>
        <end position="441"/>
    </location>
</feature>
<keyword evidence="5" id="KW-0949">S-adenosyl-L-methionine</keyword>
<keyword evidence="9" id="KW-1185">Reference proteome</keyword>
<sequence length="601" mass="68757">MSAKYDDLNKAQLIELLEKRDRTKKLGLVWERDEIAADQAIDENFIACEIVPELSDKSAPWANMVIEGDNFDALRWLRMTLSGQVKCIYVDPPYNTGNKDWVYNDRYMDPEDRFRQSTWLEFLYRRFTLARDLLAEDGVILVSINDDNRAVLELMMDQAMPGMRLGSLVWRTRDTTSAKGGNFSDVHEHILVYAKPNFIFTGNQKSNKKYKNPDNDPRGIWNVDPLTLAFDRNDRERLFYPLHDPKTDIWYPCDPDRVWAYASKERLKPGQKTRSDTMEAHIENGMIVFPERQEIAVWNSKEEVLSAIELGNVPVTPRDKKPLIRIDTDPDFWVGKKVGFGRPGFKKFWKDLRSHVSPLSSWIARMNEEELDDLFTLRTSSGGAGTNEIQSIFGRKAFQNPKPKALIKQLVAQAASSGDMVVDFFAGSATTAQAVMELNAEDGGDRRFIMVSSTEATEGEPDKNLCRDVTAERVRRLNASDDPKYADLAAPFAYLRTREIAFEDLDYDLDPKDAWAALETLHALPLTIYDTARPWNAHEGEAVTLVMVDRYDAALLDWLSDRSRQNVFVYAWAPGQLARELAGVEVEIRSVRDTLVRNFQQ</sequence>
<organism evidence="8 9">
    <name type="scientific">Loktanella gaetbuli</name>
    <dbReference type="NCBI Taxonomy" id="2881335"/>
    <lineage>
        <taxon>Bacteria</taxon>
        <taxon>Pseudomonadati</taxon>
        <taxon>Pseudomonadota</taxon>
        <taxon>Alphaproteobacteria</taxon>
        <taxon>Rhodobacterales</taxon>
        <taxon>Roseobacteraceae</taxon>
        <taxon>Loktanella</taxon>
    </lineage>
</organism>
<dbReference type="EC" id="2.1.1.72" evidence="2"/>
<evidence type="ECO:0000256" key="5">
    <source>
        <dbReference type="ARBA" id="ARBA00022691"/>
    </source>
</evidence>
<dbReference type="PROSITE" id="PS00092">
    <property type="entry name" value="N6_MTASE"/>
    <property type="match status" value="1"/>
</dbReference>
<keyword evidence="3" id="KW-0489">Methyltransferase</keyword>
<dbReference type="PIRSF" id="PIRSF015855">
    <property type="entry name" value="TypeIII_Mtase_mKpnI"/>
    <property type="match status" value="1"/>
</dbReference>
<proteinExistence type="inferred from homology"/>
<evidence type="ECO:0000313" key="9">
    <source>
        <dbReference type="Proteomes" id="UP001138961"/>
    </source>
</evidence>
<evidence type="ECO:0000256" key="2">
    <source>
        <dbReference type="ARBA" id="ARBA00011900"/>
    </source>
</evidence>
<evidence type="ECO:0000256" key="3">
    <source>
        <dbReference type="ARBA" id="ARBA00022603"/>
    </source>
</evidence>
<dbReference type="PRINTS" id="PR00506">
    <property type="entry name" value="D21N6MTFRASE"/>
</dbReference>
<keyword evidence="4" id="KW-0808">Transferase</keyword>
<dbReference type="SUPFAM" id="SSF53335">
    <property type="entry name" value="S-adenosyl-L-methionine-dependent methyltransferases"/>
    <property type="match status" value="1"/>
</dbReference>
<dbReference type="InterPro" id="IPR002941">
    <property type="entry name" value="DNA_methylase_N4/N6"/>
</dbReference>
<protein>
    <recommendedName>
        <fullName evidence="2">site-specific DNA-methyltransferase (adenine-specific)</fullName>
        <ecNumber evidence="2">2.1.1.72</ecNumber>
    </recommendedName>
</protein>
<gene>
    <name evidence="8" type="ORF">LGQ03_04865</name>
</gene>
<evidence type="ECO:0000256" key="6">
    <source>
        <dbReference type="ARBA" id="ARBA00047942"/>
    </source>
</evidence>
<dbReference type="InterPro" id="IPR029063">
    <property type="entry name" value="SAM-dependent_MTases_sf"/>
</dbReference>
<dbReference type="Pfam" id="PF01555">
    <property type="entry name" value="N6_N4_Mtase"/>
    <property type="match status" value="1"/>
</dbReference>
<evidence type="ECO:0000259" key="7">
    <source>
        <dbReference type="Pfam" id="PF01555"/>
    </source>
</evidence>
<dbReference type="InterPro" id="IPR002295">
    <property type="entry name" value="N4/N6-MTase_EcoPI_Mod-like"/>
</dbReference>
<evidence type="ECO:0000313" key="8">
    <source>
        <dbReference type="EMBL" id="MCB5198562.1"/>
    </source>
</evidence>
<name>A0ABS8BSG5_9RHOB</name>
<accession>A0ABS8BSG5</accession>
<evidence type="ECO:0000256" key="4">
    <source>
        <dbReference type="ARBA" id="ARBA00022679"/>
    </source>
</evidence>
<comment type="caution">
    <text evidence="8">The sequence shown here is derived from an EMBL/GenBank/DDBJ whole genome shotgun (WGS) entry which is preliminary data.</text>
</comment>
<dbReference type="Proteomes" id="UP001138961">
    <property type="component" value="Unassembled WGS sequence"/>
</dbReference>
<evidence type="ECO:0000256" key="1">
    <source>
        <dbReference type="ARBA" id="ARBA00006594"/>
    </source>
</evidence>
<reference evidence="8" key="1">
    <citation type="submission" date="2021-10" db="EMBL/GenBank/DDBJ databases">
        <title>Loktanella gaetbuli sp. nov., isolated from a tidal flat.</title>
        <authorList>
            <person name="Park S."/>
            <person name="Yoon J.-H."/>
        </authorList>
    </citation>
    <scope>NUCLEOTIDE SEQUENCE</scope>
    <source>
        <strain evidence="8">TSTF-M6</strain>
    </source>
</reference>